<dbReference type="GO" id="GO:0004672">
    <property type="term" value="F:protein kinase activity"/>
    <property type="evidence" value="ECO:0007669"/>
    <property type="project" value="InterPro"/>
</dbReference>
<feature type="domain" description="LysM" evidence="3">
    <location>
        <begin position="110"/>
        <end position="157"/>
    </location>
</feature>
<dbReference type="PANTHER" id="PTHR45927">
    <property type="entry name" value="LYSM-DOMAIN RECEPTOR-LIKE KINASE-RELATED"/>
    <property type="match status" value="1"/>
</dbReference>
<proteinExistence type="predicted"/>
<feature type="transmembrane region" description="Helical" evidence="1">
    <location>
        <begin position="324"/>
        <end position="345"/>
    </location>
</feature>
<dbReference type="Pfam" id="PF23446">
    <property type="entry name" value="LysM1_NFP_LYK"/>
    <property type="match status" value="1"/>
</dbReference>
<dbReference type="Gene3D" id="1.10.510.10">
    <property type="entry name" value="Transferase(Phosphotransferase) domain 1"/>
    <property type="match status" value="2"/>
</dbReference>
<evidence type="ECO:0000256" key="1">
    <source>
        <dbReference type="SAM" id="Phobius"/>
    </source>
</evidence>
<dbReference type="EMBL" id="VEPZ02001221">
    <property type="protein sequence ID" value="KAE8686227.1"/>
    <property type="molecule type" value="Genomic_DNA"/>
</dbReference>
<dbReference type="SMART" id="SM00257">
    <property type="entry name" value="LysM"/>
    <property type="match status" value="2"/>
</dbReference>
<keyword evidence="1" id="KW-1133">Transmembrane helix</keyword>
<comment type="caution">
    <text evidence="4">The sequence shown here is derived from an EMBL/GenBank/DDBJ whole genome shotgun (WGS) entry which is preliminary data.</text>
</comment>
<dbReference type="Gene3D" id="3.10.350.10">
    <property type="entry name" value="LysM domain"/>
    <property type="match status" value="1"/>
</dbReference>
<dbReference type="InterPro" id="IPR056561">
    <property type="entry name" value="NFP_LYK_LysM1"/>
</dbReference>
<dbReference type="PANTHER" id="PTHR45927:SF9">
    <property type="entry name" value="FAMILY PROTEIN _ PEPTIDOGLYCAN-BINDING LYSM DOMAIN-CONTAINING PROTEIN, PUTATIVE-RELATED"/>
    <property type="match status" value="1"/>
</dbReference>
<evidence type="ECO:0000259" key="2">
    <source>
        <dbReference type="PROSITE" id="PS50011"/>
    </source>
</evidence>
<dbReference type="Pfam" id="PF23473">
    <property type="entry name" value="LysM3_LYK4_5"/>
    <property type="match status" value="1"/>
</dbReference>
<dbReference type="Pfam" id="PF07714">
    <property type="entry name" value="PK_Tyr_Ser-Thr"/>
    <property type="match status" value="1"/>
</dbReference>
<keyword evidence="5" id="KW-1185">Reference proteome</keyword>
<feature type="domain" description="LysM" evidence="3">
    <location>
        <begin position="239"/>
        <end position="283"/>
    </location>
</feature>
<dbReference type="OrthoDB" id="60033at2759"/>
<dbReference type="InterPro" id="IPR056563">
    <property type="entry name" value="LysM3_LYK4_5"/>
</dbReference>
<dbReference type="AlphaFoldDB" id="A0A6A2Z3C3"/>
<sequence>MLQSNDHCTCNSAPKAGRPTCWFISYTEFHCQQSLQNSLITCYIPLLSFEFRSLTMVFLHEFIGLCILVFLINPISSLQSYDESNCSATSQVHEPNYLCTPKDSPCHTYVVYRVQKDFQSMSSIASLFNLSMSDLLETNHMTEADSTGLKLRKEIIVPVECSCFRTISRSIFEYRISSSTSSLASFACGVFEGLTKVQSLQEENPDFELNLAGDLMIKVPIRCACPDANQSRNGVQHLVTYPVLENDHTEIIARKFGVPEEIIWNANKMQSFPTIFPLTTLLVPKKDVPVLNLDVHEDLPSGPRVASPIEKIEPSKKSKHLSSYAILGLGLFAVVILLIASIVAFHHVRKRRNQTSFQLLSGRSSVSSNVSPDFLERMSELKQSLTNFTLEELRDATEDFNEGYKAGKAVYRGKIGSYKVAIERMNTDEATRRVVYILTKINHLNIVKIEGCCYGTDPYLVYEFAEYGSLRDCLSDASVARQLTWGKRTTIAFDVAVALHYIHYCTKPCFIHGNINCKNVLITKDWRAKITGFTSAKPSICSKEDGETSFDVDVFGFGVVLIELLSGKQGEGGGEVLKEFVNIFADHGIEGCSEKLEKFMDPNNPLADALCLAFLAKACVESDPHHRPTMDNVIKALSRFS</sequence>
<organism evidence="4 5">
    <name type="scientific">Hibiscus syriacus</name>
    <name type="common">Rose of Sharon</name>
    <dbReference type="NCBI Taxonomy" id="106335"/>
    <lineage>
        <taxon>Eukaryota</taxon>
        <taxon>Viridiplantae</taxon>
        <taxon>Streptophyta</taxon>
        <taxon>Embryophyta</taxon>
        <taxon>Tracheophyta</taxon>
        <taxon>Spermatophyta</taxon>
        <taxon>Magnoliopsida</taxon>
        <taxon>eudicotyledons</taxon>
        <taxon>Gunneridae</taxon>
        <taxon>Pentapetalae</taxon>
        <taxon>rosids</taxon>
        <taxon>malvids</taxon>
        <taxon>Malvales</taxon>
        <taxon>Malvaceae</taxon>
        <taxon>Malvoideae</taxon>
        <taxon>Hibiscus</taxon>
    </lineage>
</organism>
<dbReference type="GO" id="GO:0005524">
    <property type="term" value="F:ATP binding"/>
    <property type="evidence" value="ECO:0007669"/>
    <property type="project" value="InterPro"/>
</dbReference>
<evidence type="ECO:0000259" key="3">
    <source>
        <dbReference type="PROSITE" id="PS51782"/>
    </source>
</evidence>
<dbReference type="PROSITE" id="PS50011">
    <property type="entry name" value="PROTEIN_KINASE_DOM"/>
    <property type="match status" value="1"/>
</dbReference>
<dbReference type="InterPro" id="IPR056562">
    <property type="entry name" value="LysM2_CERK1_LYK3_4_5"/>
</dbReference>
<dbReference type="InterPro" id="IPR018392">
    <property type="entry name" value="LysM"/>
</dbReference>
<protein>
    <recommendedName>
        <fullName evidence="6">LysM domain receptor-like kinase 4</fullName>
    </recommendedName>
</protein>
<dbReference type="Proteomes" id="UP000436088">
    <property type="component" value="Unassembled WGS sequence"/>
</dbReference>
<feature type="transmembrane region" description="Helical" evidence="1">
    <location>
        <begin position="53"/>
        <end position="72"/>
    </location>
</feature>
<evidence type="ECO:0000313" key="5">
    <source>
        <dbReference type="Proteomes" id="UP000436088"/>
    </source>
</evidence>
<dbReference type="Gene3D" id="3.30.200.20">
    <property type="entry name" value="Phosphorylase Kinase, domain 1"/>
    <property type="match status" value="1"/>
</dbReference>
<dbReference type="Pfam" id="PF23472">
    <property type="entry name" value="LysM2_CERK1_LYK3_4_5"/>
    <property type="match status" value="1"/>
</dbReference>
<keyword evidence="1" id="KW-0472">Membrane</keyword>
<dbReference type="PROSITE" id="PS51782">
    <property type="entry name" value="LYSM"/>
    <property type="match status" value="2"/>
</dbReference>
<dbReference type="InterPro" id="IPR036779">
    <property type="entry name" value="LysM_dom_sf"/>
</dbReference>
<dbReference type="InterPro" id="IPR052611">
    <property type="entry name" value="Plant_RLK_LysM"/>
</dbReference>
<dbReference type="InterPro" id="IPR011009">
    <property type="entry name" value="Kinase-like_dom_sf"/>
</dbReference>
<dbReference type="GO" id="GO:0005886">
    <property type="term" value="C:plasma membrane"/>
    <property type="evidence" value="ECO:0007669"/>
    <property type="project" value="UniProtKB-ARBA"/>
</dbReference>
<keyword evidence="1" id="KW-0812">Transmembrane</keyword>
<dbReference type="InterPro" id="IPR001245">
    <property type="entry name" value="Ser-Thr/Tyr_kinase_cat_dom"/>
</dbReference>
<gene>
    <name evidence="4" type="ORF">F3Y22_tig00111071pilonHSYRG00046</name>
</gene>
<evidence type="ECO:0000313" key="4">
    <source>
        <dbReference type="EMBL" id="KAE8686227.1"/>
    </source>
</evidence>
<accession>A0A6A2Z3C3</accession>
<feature type="domain" description="Protein kinase" evidence="2">
    <location>
        <begin position="321"/>
        <end position="640"/>
    </location>
</feature>
<reference evidence="4" key="1">
    <citation type="submission" date="2019-09" db="EMBL/GenBank/DDBJ databases">
        <title>Draft genome information of white flower Hibiscus syriacus.</title>
        <authorList>
            <person name="Kim Y.-M."/>
        </authorList>
    </citation>
    <scope>NUCLEOTIDE SEQUENCE [LARGE SCALE GENOMIC DNA]</scope>
    <source>
        <strain evidence="4">YM2019G1</strain>
    </source>
</reference>
<name>A0A6A2Z3C3_HIBSY</name>
<evidence type="ECO:0008006" key="6">
    <source>
        <dbReference type="Google" id="ProtNLM"/>
    </source>
</evidence>
<dbReference type="SUPFAM" id="SSF56112">
    <property type="entry name" value="Protein kinase-like (PK-like)"/>
    <property type="match status" value="1"/>
</dbReference>
<dbReference type="InterPro" id="IPR000719">
    <property type="entry name" value="Prot_kinase_dom"/>
</dbReference>